<keyword evidence="4" id="KW-1185">Reference proteome</keyword>
<dbReference type="Pfam" id="PF20789">
    <property type="entry name" value="4HBT_3C"/>
    <property type="match status" value="1"/>
</dbReference>
<dbReference type="EMBL" id="FUKO01000019">
    <property type="protein sequence ID" value="SJN28558.1"/>
    <property type="molecule type" value="Genomic_DNA"/>
</dbReference>
<dbReference type="InterPro" id="IPR049449">
    <property type="entry name" value="TesB_ACOT8-like_N"/>
</dbReference>
<dbReference type="Gene3D" id="2.40.160.210">
    <property type="entry name" value="Acyl-CoA thioesterase, double hotdog domain"/>
    <property type="match status" value="1"/>
</dbReference>
<gene>
    <name evidence="3" type="ORF">FM104_06110</name>
</gene>
<dbReference type="Proteomes" id="UP000196320">
    <property type="component" value="Unassembled WGS sequence"/>
</dbReference>
<evidence type="ECO:0000313" key="3">
    <source>
        <dbReference type="EMBL" id="SJN28558.1"/>
    </source>
</evidence>
<dbReference type="InterPro" id="IPR042171">
    <property type="entry name" value="Acyl-CoA_hotdog"/>
</dbReference>
<evidence type="ECO:0000259" key="1">
    <source>
        <dbReference type="Pfam" id="PF13622"/>
    </source>
</evidence>
<proteinExistence type="predicted"/>
<accession>A0A1R4J902</accession>
<evidence type="ECO:0000259" key="2">
    <source>
        <dbReference type="Pfam" id="PF20789"/>
    </source>
</evidence>
<protein>
    <submittedName>
        <fullName evidence="3">TesB-like acyl-CoA thioesterase 5</fullName>
    </submittedName>
</protein>
<evidence type="ECO:0000313" key="4">
    <source>
        <dbReference type="Proteomes" id="UP000196320"/>
    </source>
</evidence>
<feature type="domain" description="Acyl-CoA thioesterase-like C-terminal" evidence="2">
    <location>
        <begin position="129"/>
        <end position="262"/>
    </location>
</feature>
<reference evidence="3 4" key="1">
    <citation type="submission" date="2017-02" db="EMBL/GenBank/DDBJ databases">
        <authorList>
            <person name="Peterson S.W."/>
        </authorList>
    </citation>
    <scope>NUCLEOTIDE SEQUENCE [LARGE SCALE GENOMIC DNA]</scope>
    <source>
        <strain evidence="3 4">B Mb 05.01</strain>
    </source>
</reference>
<dbReference type="Pfam" id="PF13622">
    <property type="entry name" value="4HBT_3"/>
    <property type="match status" value="1"/>
</dbReference>
<sequence>MREDEAVTSYFHRLSETAFAPTEHVGGAWNPDEQHVAPVLGLLAHVIEAEHHARRPEAPLVLARASYDILGVIPMDEFEVAAPRVIRAGRTIELVEATLSHGGRAALTVRAWMLTQNDTSAMAGVTLPPMPERESLPEWAPMDVWPGGAIRSIEARREFIETGRSRCWIRPKHPLLEGEPVSHRARMLGMTDFANGIATRVAPETALYPNIDLTASIFREPAGDWFGLDTSVSFGSDGIGLTESVLSDAAGPVGTSSQTLTVRPR</sequence>
<feature type="domain" description="Acyl-CoA thioesterase-like N-terminal HotDog" evidence="1">
    <location>
        <begin position="28"/>
        <end position="113"/>
    </location>
</feature>
<dbReference type="OrthoDB" id="1413770at2"/>
<dbReference type="InterPro" id="IPR049450">
    <property type="entry name" value="ACOT8-like_C"/>
</dbReference>
<name>A0A1R4J902_9MICO</name>
<dbReference type="InterPro" id="IPR029069">
    <property type="entry name" value="HotDog_dom_sf"/>
</dbReference>
<dbReference type="AlphaFoldDB" id="A0A1R4J902"/>
<organism evidence="3 4">
    <name type="scientific">Microbacterium esteraromaticum</name>
    <dbReference type="NCBI Taxonomy" id="57043"/>
    <lineage>
        <taxon>Bacteria</taxon>
        <taxon>Bacillati</taxon>
        <taxon>Actinomycetota</taxon>
        <taxon>Actinomycetes</taxon>
        <taxon>Micrococcales</taxon>
        <taxon>Microbacteriaceae</taxon>
        <taxon>Microbacterium</taxon>
    </lineage>
</organism>
<dbReference type="SUPFAM" id="SSF54637">
    <property type="entry name" value="Thioesterase/thiol ester dehydrase-isomerase"/>
    <property type="match status" value="1"/>
</dbReference>